<evidence type="ECO:0000256" key="2">
    <source>
        <dbReference type="ARBA" id="ARBA00001946"/>
    </source>
</evidence>
<dbReference type="Pfam" id="PF17810">
    <property type="entry name" value="Arg_decarb_HB"/>
    <property type="match status" value="1"/>
</dbReference>
<evidence type="ECO:0000256" key="5">
    <source>
        <dbReference type="ARBA" id="ARBA00022723"/>
    </source>
</evidence>
<evidence type="ECO:0000256" key="9">
    <source>
        <dbReference type="ARBA" id="ARBA00023066"/>
    </source>
</evidence>
<dbReference type="CDD" id="cd06830">
    <property type="entry name" value="PLPDE_III_ADC"/>
    <property type="match status" value="1"/>
</dbReference>
<dbReference type="Pfam" id="PF02784">
    <property type="entry name" value="Orn_Arg_deC_N"/>
    <property type="match status" value="1"/>
</dbReference>
<evidence type="ECO:0000256" key="6">
    <source>
        <dbReference type="ARBA" id="ARBA00022793"/>
    </source>
</evidence>
<dbReference type="GO" id="GO:0033388">
    <property type="term" value="P:putrescine biosynthetic process from arginine"/>
    <property type="evidence" value="ECO:0007669"/>
    <property type="project" value="UniProtKB-ARBA"/>
</dbReference>
<protein>
    <recommendedName>
        <fullName evidence="12">Biosynthetic arginine decarboxylase</fullName>
        <shortName evidence="12">ADC</shortName>
        <ecNumber evidence="12">4.1.1.19</ecNumber>
    </recommendedName>
</protein>
<evidence type="ECO:0000256" key="3">
    <source>
        <dbReference type="ARBA" id="ARBA00002257"/>
    </source>
</evidence>
<keyword evidence="11 12" id="KW-0456">Lyase</keyword>
<dbReference type="PANTHER" id="PTHR43295">
    <property type="entry name" value="ARGININE DECARBOXYLASE"/>
    <property type="match status" value="1"/>
</dbReference>
<keyword evidence="5 12" id="KW-0479">Metal-binding</keyword>
<evidence type="ECO:0000259" key="15">
    <source>
        <dbReference type="Pfam" id="PF02784"/>
    </source>
</evidence>
<name>A0A518BR53_9BACT</name>
<dbReference type="Proteomes" id="UP000316921">
    <property type="component" value="Chromosome"/>
</dbReference>
<keyword evidence="6 12" id="KW-0210">Decarboxylase</keyword>
<evidence type="ECO:0000256" key="12">
    <source>
        <dbReference type="HAMAP-Rule" id="MF_01417"/>
    </source>
</evidence>
<dbReference type="Gene3D" id="1.20.58.930">
    <property type="match status" value="1"/>
</dbReference>
<evidence type="ECO:0000256" key="4">
    <source>
        <dbReference type="ARBA" id="ARBA00008357"/>
    </source>
</evidence>
<dbReference type="PROSITE" id="PS00879">
    <property type="entry name" value="ODR_DC_2_2"/>
    <property type="match status" value="1"/>
</dbReference>
<dbReference type="GO" id="GO:0046872">
    <property type="term" value="F:metal ion binding"/>
    <property type="evidence" value="ECO:0007669"/>
    <property type="project" value="UniProtKB-KW"/>
</dbReference>
<feature type="modified residue" description="N6-(pyridoxal phosphate)lysine" evidence="12 13">
    <location>
        <position position="107"/>
    </location>
</feature>
<dbReference type="Gene3D" id="2.40.37.10">
    <property type="entry name" value="Lyase, Ornithine Decarboxylase, Chain A, domain 1"/>
    <property type="match status" value="1"/>
</dbReference>
<dbReference type="PANTHER" id="PTHR43295:SF9">
    <property type="entry name" value="BIOSYNTHETIC ARGININE DECARBOXYLASE"/>
    <property type="match status" value="1"/>
</dbReference>
<dbReference type="InterPro" id="IPR000183">
    <property type="entry name" value="Orn/DAP/Arg_de-COase"/>
</dbReference>
<dbReference type="InterPro" id="IPR029066">
    <property type="entry name" value="PLP-binding_barrel"/>
</dbReference>
<comment type="cofactor">
    <cofactor evidence="1 12 13">
        <name>pyridoxal 5'-phosphate</name>
        <dbReference type="ChEBI" id="CHEBI:597326"/>
    </cofactor>
</comment>
<keyword evidence="9 12" id="KW-0745">Spermidine biosynthesis</keyword>
<evidence type="ECO:0000256" key="7">
    <source>
        <dbReference type="ARBA" id="ARBA00022842"/>
    </source>
</evidence>
<evidence type="ECO:0000256" key="11">
    <source>
        <dbReference type="ARBA" id="ARBA00023239"/>
    </source>
</evidence>
<evidence type="ECO:0000313" key="19">
    <source>
        <dbReference type="Proteomes" id="UP000316921"/>
    </source>
</evidence>
<dbReference type="FunFam" id="3.20.20.10:FF:000001">
    <property type="entry name" value="Biosynthetic arginine decarboxylase"/>
    <property type="match status" value="1"/>
</dbReference>
<dbReference type="PIRSF" id="PIRSF001336">
    <property type="entry name" value="Arg_decrbxlase"/>
    <property type="match status" value="1"/>
</dbReference>
<dbReference type="HAMAP" id="MF_01417">
    <property type="entry name" value="SpeA"/>
    <property type="match status" value="1"/>
</dbReference>
<sequence>MSNWSSTKSERLYNVPQWGGGYFRIAADGNVIALPDGGARVDEPPPDGGIDLHDLVGQLKRRGVELPILLRFDGILRARVRELWAAFDRAREEYEYEAPFRGVFPIKVNQQRHVVEAMLEEGREQDMGLEVGSKPELLAVLALLATRKALVICNGYKDRDYIETALLASKLGLEPVVVIEKLSEIDTILDASDRLGIRPRIGVRSRLSSVGSGRWKDSAGDRSKFGLTTRQIVIVVERLAERDMLDCLVLLHFHIGSQITNIRSVKTALHEATRLFTGLREMGAAMEYFDVGGGLGIDYDGSSTNFDSSVNYSIQEYANDVVYIIGEACREAEIEPPTIVSESGRALTAHHAVLVTEVLGVSDFSSVGIPSEALEDEPPVIHEFAEVCAAVSAKNYQESYHDAIALREQGLTLFNVGQLSLPDRARLEEFYWRTCEKILRITRQLDYVPDDLAGLERQMADTYFLNFSLFQSCPDSWAIGQLFPVMPIHRLNEQPTRRAILADITCDSDGKIDRFIDLRDVKRTLELHAHVPGEPYLMGLFLIGAYQEILGDIHNLFGDTNAVHVDLDENRRVQIKHVVRGDRVQDVLGYVAYDERNLLAQLRRSIESAIGEDRLTFEESALLLKRYEQGLAGYTYLRNEP</sequence>
<dbReference type="InterPro" id="IPR040634">
    <property type="entry name" value="Arg_decarb_HB"/>
</dbReference>
<keyword evidence="19" id="KW-1185">Reference proteome</keyword>
<comment type="cofactor">
    <cofactor evidence="2 12">
        <name>Mg(2+)</name>
        <dbReference type="ChEBI" id="CHEBI:18420"/>
    </cofactor>
</comment>
<dbReference type="AlphaFoldDB" id="A0A518BR53"/>
<dbReference type="GO" id="GO:0008792">
    <property type="term" value="F:arginine decarboxylase activity"/>
    <property type="evidence" value="ECO:0007669"/>
    <property type="project" value="UniProtKB-UniRule"/>
</dbReference>
<feature type="domain" description="Arginine decarboxylase helical bundle" evidence="16">
    <location>
        <begin position="375"/>
        <end position="455"/>
    </location>
</feature>
<keyword evidence="7 12" id="KW-0460">Magnesium</keyword>
<keyword evidence="8 12" id="KW-0663">Pyridoxal phosphate</keyword>
<dbReference type="NCBIfam" id="NF003763">
    <property type="entry name" value="PRK05354.1"/>
    <property type="match status" value="1"/>
</dbReference>
<feature type="domain" description="Arginine decarboxylase C-terminal helical" evidence="17">
    <location>
        <begin position="584"/>
        <end position="637"/>
    </location>
</feature>
<reference evidence="18 19" key="1">
    <citation type="submission" date="2019-02" db="EMBL/GenBank/DDBJ databases">
        <title>Deep-cultivation of Planctomycetes and their phenomic and genomic characterization uncovers novel biology.</title>
        <authorList>
            <person name="Wiegand S."/>
            <person name="Jogler M."/>
            <person name="Boedeker C."/>
            <person name="Pinto D."/>
            <person name="Vollmers J."/>
            <person name="Rivas-Marin E."/>
            <person name="Kohn T."/>
            <person name="Peeters S.H."/>
            <person name="Heuer A."/>
            <person name="Rast P."/>
            <person name="Oberbeckmann S."/>
            <person name="Bunk B."/>
            <person name="Jeske O."/>
            <person name="Meyerdierks A."/>
            <person name="Storesund J.E."/>
            <person name="Kallscheuer N."/>
            <person name="Luecker S."/>
            <person name="Lage O.M."/>
            <person name="Pohl T."/>
            <person name="Merkel B.J."/>
            <person name="Hornburger P."/>
            <person name="Mueller R.-W."/>
            <person name="Bruemmer F."/>
            <person name="Labrenz M."/>
            <person name="Spormann A.M."/>
            <person name="Op den Camp H."/>
            <person name="Overmann J."/>
            <person name="Amann R."/>
            <person name="Jetten M.S.M."/>
            <person name="Mascher T."/>
            <person name="Medema M.H."/>
            <person name="Devos D.P."/>
            <person name="Kaster A.-K."/>
            <person name="Ovreas L."/>
            <person name="Rohde M."/>
            <person name="Galperin M.Y."/>
            <person name="Jogler C."/>
        </authorList>
    </citation>
    <scope>NUCLEOTIDE SEQUENCE [LARGE SCALE GENOMIC DNA]</scope>
    <source>
        <strain evidence="18 19">Pla133</strain>
    </source>
</reference>
<organism evidence="18 19">
    <name type="scientific">Engelhardtia mirabilis</name>
    <dbReference type="NCBI Taxonomy" id="2528011"/>
    <lineage>
        <taxon>Bacteria</taxon>
        <taxon>Pseudomonadati</taxon>
        <taxon>Planctomycetota</taxon>
        <taxon>Planctomycetia</taxon>
        <taxon>Planctomycetia incertae sedis</taxon>
        <taxon>Engelhardtia</taxon>
    </lineage>
</organism>
<dbReference type="InterPro" id="IPR041128">
    <property type="entry name" value="Arg_decarbox_C"/>
</dbReference>
<dbReference type="InterPro" id="IPR009006">
    <property type="entry name" value="Ala_racemase/Decarboxylase_C"/>
</dbReference>
<keyword evidence="10 12" id="KW-0620">Polyamine biosynthesis</keyword>
<dbReference type="Gene3D" id="1.10.287.3440">
    <property type="match status" value="1"/>
</dbReference>
<evidence type="ECO:0000256" key="10">
    <source>
        <dbReference type="ARBA" id="ARBA00023115"/>
    </source>
</evidence>
<evidence type="ECO:0000256" key="14">
    <source>
        <dbReference type="PIRSR" id="PIRSR600183-50"/>
    </source>
</evidence>
<dbReference type="InterPro" id="IPR022657">
    <property type="entry name" value="De-COase2_CS"/>
</dbReference>
<feature type="binding site" evidence="12">
    <location>
        <begin position="289"/>
        <end position="299"/>
    </location>
    <ligand>
        <name>substrate</name>
    </ligand>
</feature>
<evidence type="ECO:0000259" key="17">
    <source>
        <dbReference type="Pfam" id="PF17944"/>
    </source>
</evidence>
<comment type="similarity">
    <text evidence="4 12">Belongs to the Orn/Lys/Arg decarboxylase class-II family. SpeA subfamily.</text>
</comment>
<feature type="domain" description="Orn/DAP/Arg decarboxylase 2 N-terminal" evidence="15">
    <location>
        <begin position="85"/>
        <end position="349"/>
    </location>
</feature>
<comment type="catalytic activity">
    <reaction evidence="12">
        <text>L-arginine + H(+) = agmatine + CO2</text>
        <dbReference type="Rhea" id="RHEA:17641"/>
        <dbReference type="ChEBI" id="CHEBI:15378"/>
        <dbReference type="ChEBI" id="CHEBI:16526"/>
        <dbReference type="ChEBI" id="CHEBI:32682"/>
        <dbReference type="ChEBI" id="CHEBI:58145"/>
        <dbReference type="EC" id="4.1.1.19"/>
    </reaction>
</comment>
<dbReference type="InterPro" id="IPR002985">
    <property type="entry name" value="Arg_decrbxlase"/>
</dbReference>
<dbReference type="Pfam" id="PF17944">
    <property type="entry name" value="Arg_decarbox_C"/>
    <property type="match status" value="1"/>
</dbReference>
<dbReference type="GO" id="GO:0006527">
    <property type="term" value="P:L-arginine catabolic process"/>
    <property type="evidence" value="ECO:0007669"/>
    <property type="project" value="InterPro"/>
</dbReference>
<evidence type="ECO:0000256" key="8">
    <source>
        <dbReference type="ARBA" id="ARBA00022898"/>
    </source>
</evidence>
<evidence type="ECO:0000256" key="13">
    <source>
        <dbReference type="PIRSR" id="PIRSR001336-50"/>
    </source>
</evidence>
<dbReference type="EMBL" id="CP036287">
    <property type="protein sequence ID" value="QDU69452.1"/>
    <property type="molecule type" value="Genomic_DNA"/>
</dbReference>
<dbReference type="Gene3D" id="3.20.20.10">
    <property type="entry name" value="Alanine racemase"/>
    <property type="match status" value="1"/>
</dbReference>
<proteinExistence type="inferred from homology"/>
<dbReference type="InterPro" id="IPR022653">
    <property type="entry name" value="De-COase2_pyr-phos_BS"/>
</dbReference>
<evidence type="ECO:0000256" key="1">
    <source>
        <dbReference type="ARBA" id="ARBA00001933"/>
    </source>
</evidence>
<dbReference type="EC" id="4.1.1.19" evidence="12"/>
<comment type="function">
    <text evidence="3 12">Catalyzes the biosynthesis of agmatine from arginine.</text>
</comment>
<dbReference type="GO" id="GO:0008295">
    <property type="term" value="P:spermidine biosynthetic process"/>
    <property type="evidence" value="ECO:0007669"/>
    <property type="project" value="UniProtKB-UniRule"/>
</dbReference>
<accession>A0A518BR53</accession>
<evidence type="ECO:0000259" key="16">
    <source>
        <dbReference type="Pfam" id="PF17810"/>
    </source>
</evidence>
<dbReference type="NCBIfam" id="TIGR01273">
    <property type="entry name" value="speA"/>
    <property type="match status" value="1"/>
</dbReference>
<comment type="pathway">
    <text evidence="12">Amine and polyamine biosynthesis; agmatine biosynthesis; agmatine from L-arginine: step 1/1.</text>
</comment>
<dbReference type="PRINTS" id="PR01180">
    <property type="entry name" value="ARGDCRBXLASE"/>
</dbReference>
<feature type="active site" description="Proton donor" evidence="14">
    <location>
        <position position="506"/>
    </location>
</feature>
<dbReference type="PROSITE" id="PS00878">
    <property type="entry name" value="ODR_DC_2_1"/>
    <property type="match status" value="1"/>
</dbReference>
<dbReference type="PRINTS" id="PR01179">
    <property type="entry name" value="ODADCRBXLASE"/>
</dbReference>
<dbReference type="KEGG" id="pbap:Pla133_45720"/>
<dbReference type="UniPathway" id="UPA00186">
    <property type="reaction ID" value="UER00284"/>
</dbReference>
<dbReference type="SUPFAM" id="SSF51419">
    <property type="entry name" value="PLP-binding barrel"/>
    <property type="match status" value="1"/>
</dbReference>
<evidence type="ECO:0000313" key="18">
    <source>
        <dbReference type="EMBL" id="QDU69452.1"/>
    </source>
</evidence>
<gene>
    <name evidence="12 18" type="primary">speA</name>
    <name evidence="18" type="ORF">Pla133_45720</name>
</gene>
<dbReference type="InterPro" id="IPR022644">
    <property type="entry name" value="De-COase2_N"/>
</dbReference>